<dbReference type="PANTHER" id="PTHR23501:SF177">
    <property type="entry name" value="MAJOR FACILITATOR SUPERFAMILY (MFS) PROFILE DOMAIN-CONTAINING PROTEIN-RELATED"/>
    <property type="match status" value="1"/>
</dbReference>
<feature type="transmembrane region" description="Helical" evidence="7">
    <location>
        <begin position="114"/>
        <end position="132"/>
    </location>
</feature>
<dbReference type="CDD" id="cd17502">
    <property type="entry name" value="MFS_Azr1_MDR_like"/>
    <property type="match status" value="1"/>
</dbReference>
<dbReference type="FunFam" id="1.20.1720.10:FF:000012">
    <property type="entry name" value="MFS toxin efflux pump (AflT)"/>
    <property type="match status" value="1"/>
</dbReference>
<sequence length="579" mass="61190">MPPSTPSPPSREDGNVEANKEKSRSQQTLTGNSSPVNKASEVSEKPESENNSLAAEEQPVEPPAPPPMTYPKGLQLVGIMASLVLTIGMMSLDSTIVATAIPKITDHFKKLDDIAWYGSAYFLTLGAFQSQWGKVYKYFPLKTAFLASIFIFEVGSLICGVARNSATLIVGRAIAGLGGSGIAPGVYIISAFSAPPAKRATYTGIIGASYGITSVIGPLIGGALTDKASWRWCFYINLPIGAVAATVITFAFKTPAAHKPVAVSFKDKLLHMDFPGTALVMGASLCLLLALQYGGQAHAWNSSMVIGLLVGSVLIWALLVAVELYQGERAMLTPRLMRTRSVWVSAVWGFFFAGSYFAALYYLPIYFQSIAGTSAIGSGVRNIPFIAMFSIGTLGSGRIITKTGIAAPYMPVSSVIITVGSALLYTLGIGSSAGKWVGYQILAGFGFGIGLQIPVIIVQAHAAPADIAVVSAIIIFARSMGATFMLAAAQAGFTNQLKQRLARTAPNVDRALVLATGATDIRRVFSGADLVNIIHAYEWGIKVAFAIVIAASGISAIVSLCTKWDNINKKKEQPKDSKA</sequence>
<proteinExistence type="predicted"/>
<protein>
    <recommendedName>
        <fullName evidence="8">Major facilitator superfamily (MFS) profile domain-containing protein</fullName>
    </recommendedName>
</protein>
<comment type="subcellular location">
    <subcellularLocation>
        <location evidence="1">Membrane</location>
        <topology evidence="1">Multi-pass membrane protein</topology>
    </subcellularLocation>
</comment>
<feature type="transmembrane region" description="Helical" evidence="7">
    <location>
        <begin position="76"/>
        <end position="102"/>
    </location>
</feature>
<dbReference type="Gene3D" id="1.20.1250.20">
    <property type="entry name" value="MFS general substrate transporter like domains"/>
    <property type="match status" value="1"/>
</dbReference>
<dbReference type="InterPro" id="IPR036259">
    <property type="entry name" value="MFS_trans_sf"/>
</dbReference>
<dbReference type="Pfam" id="PF07690">
    <property type="entry name" value="MFS_1"/>
    <property type="match status" value="1"/>
</dbReference>
<evidence type="ECO:0000256" key="5">
    <source>
        <dbReference type="ARBA" id="ARBA00023136"/>
    </source>
</evidence>
<evidence type="ECO:0000259" key="8">
    <source>
        <dbReference type="PROSITE" id="PS50850"/>
    </source>
</evidence>
<keyword evidence="5 7" id="KW-0472">Membrane</keyword>
<dbReference type="EMBL" id="JAFJYH010000640">
    <property type="protein sequence ID" value="KAG4410615.1"/>
    <property type="molecule type" value="Genomic_DNA"/>
</dbReference>
<feature type="transmembrane region" description="Helical" evidence="7">
    <location>
        <begin position="144"/>
        <end position="162"/>
    </location>
</feature>
<comment type="caution">
    <text evidence="9">The sequence shown here is derived from an EMBL/GenBank/DDBJ whole genome shotgun (WGS) entry which is preliminary data.</text>
</comment>
<feature type="transmembrane region" description="Helical" evidence="7">
    <location>
        <begin position="200"/>
        <end position="220"/>
    </location>
</feature>
<feature type="transmembrane region" description="Helical" evidence="7">
    <location>
        <begin position="342"/>
        <end position="363"/>
    </location>
</feature>
<feature type="transmembrane region" description="Helical" evidence="7">
    <location>
        <begin position="467"/>
        <end position="493"/>
    </location>
</feature>
<dbReference type="OrthoDB" id="10021397at2759"/>
<evidence type="ECO:0000313" key="10">
    <source>
        <dbReference type="Proteomes" id="UP000664132"/>
    </source>
</evidence>
<feature type="transmembrane region" description="Helical" evidence="7">
    <location>
        <begin position="174"/>
        <end position="194"/>
    </location>
</feature>
<feature type="transmembrane region" description="Helical" evidence="7">
    <location>
        <begin position="439"/>
        <end position="461"/>
    </location>
</feature>
<feature type="transmembrane region" description="Helical" evidence="7">
    <location>
        <begin position="232"/>
        <end position="252"/>
    </location>
</feature>
<gene>
    <name evidence="9" type="ORF">IFR04_016251</name>
</gene>
<feature type="transmembrane region" description="Helical" evidence="7">
    <location>
        <begin position="383"/>
        <end position="400"/>
    </location>
</feature>
<dbReference type="InterPro" id="IPR020846">
    <property type="entry name" value="MFS_dom"/>
</dbReference>
<reference evidence="9" key="1">
    <citation type="submission" date="2021-02" db="EMBL/GenBank/DDBJ databases">
        <title>Genome sequence Cadophora malorum strain M34.</title>
        <authorList>
            <person name="Stefanovic E."/>
            <person name="Vu D."/>
            <person name="Scully C."/>
            <person name="Dijksterhuis J."/>
            <person name="Roader J."/>
            <person name="Houbraken J."/>
        </authorList>
    </citation>
    <scope>NUCLEOTIDE SEQUENCE</scope>
    <source>
        <strain evidence="9">M34</strain>
    </source>
</reference>
<keyword evidence="2" id="KW-0813">Transport</keyword>
<dbReference type="SUPFAM" id="SSF103473">
    <property type="entry name" value="MFS general substrate transporter"/>
    <property type="match status" value="1"/>
</dbReference>
<feature type="domain" description="Major facilitator superfamily (MFS) profile" evidence="8">
    <location>
        <begin position="79"/>
        <end position="567"/>
    </location>
</feature>
<feature type="region of interest" description="Disordered" evidence="6">
    <location>
        <begin position="1"/>
        <end position="67"/>
    </location>
</feature>
<feature type="compositionally biased region" description="Polar residues" evidence="6">
    <location>
        <begin position="25"/>
        <end position="37"/>
    </location>
</feature>
<dbReference type="PANTHER" id="PTHR23501">
    <property type="entry name" value="MAJOR FACILITATOR SUPERFAMILY"/>
    <property type="match status" value="1"/>
</dbReference>
<name>A0A8H7T1A1_9HELO</name>
<evidence type="ECO:0000256" key="2">
    <source>
        <dbReference type="ARBA" id="ARBA00022448"/>
    </source>
</evidence>
<dbReference type="PROSITE" id="PS50850">
    <property type="entry name" value="MFS"/>
    <property type="match status" value="1"/>
</dbReference>
<evidence type="ECO:0000256" key="1">
    <source>
        <dbReference type="ARBA" id="ARBA00004141"/>
    </source>
</evidence>
<dbReference type="FunFam" id="1.20.1250.20:FF:000196">
    <property type="entry name" value="MFS toxin efflux pump (AflT)"/>
    <property type="match status" value="1"/>
</dbReference>
<keyword evidence="10" id="KW-1185">Reference proteome</keyword>
<dbReference type="Proteomes" id="UP000664132">
    <property type="component" value="Unassembled WGS sequence"/>
</dbReference>
<dbReference type="GO" id="GO:0022857">
    <property type="term" value="F:transmembrane transporter activity"/>
    <property type="evidence" value="ECO:0007669"/>
    <property type="project" value="InterPro"/>
</dbReference>
<organism evidence="9 10">
    <name type="scientific">Cadophora malorum</name>
    <dbReference type="NCBI Taxonomy" id="108018"/>
    <lineage>
        <taxon>Eukaryota</taxon>
        <taxon>Fungi</taxon>
        <taxon>Dikarya</taxon>
        <taxon>Ascomycota</taxon>
        <taxon>Pezizomycotina</taxon>
        <taxon>Leotiomycetes</taxon>
        <taxon>Helotiales</taxon>
        <taxon>Ploettnerulaceae</taxon>
        <taxon>Cadophora</taxon>
    </lineage>
</organism>
<evidence type="ECO:0000256" key="6">
    <source>
        <dbReference type="SAM" id="MobiDB-lite"/>
    </source>
</evidence>
<dbReference type="InterPro" id="IPR011701">
    <property type="entry name" value="MFS"/>
</dbReference>
<accession>A0A8H7T1A1</accession>
<keyword evidence="4 7" id="KW-1133">Transmembrane helix</keyword>
<evidence type="ECO:0000256" key="3">
    <source>
        <dbReference type="ARBA" id="ARBA00022692"/>
    </source>
</evidence>
<feature type="compositionally biased region" description="Basic and acidic residues" evidence="6">
    <location>
        <begin position="10"/>
        <end position="24"/>
    </location>
</feature>
<evidence type="ECO:0000256" key="4">
    <source>
        <dbReference type="ARBA" id="ARBA00022989"/>
    </source>
</evidence>
<feature type="transmembrane region" description="Helical" evidence="7">
    <location>
        <begin position="406"/>
        <end position="427"/>
    </location>
</feature>
<dbReference type="AlphaFoldDB" id="A0A8H7T1A1"/>
<evidence type="ECO:0000313" key="9">
    <source>
        <dbReference type="EMBL" id="KAG4410615.1"/>
    </source>
</evidence>
<feature type="transmembrane region" description="Helical" evidence="7">
    <location>
        <begin position="303"/>
        <end position="322"/>
    </location>
</feature>
<evidence type="ECO:0000256" key="7">
    <source>
        <dbReference type="SAM" id="Phobius"/>
    </source>
</evidence>
<dbReference type="GO" id="GO:0005886">
    <property type="term" value="C:plasma membrane"/>
    <property type="evidence" value="ECO:0007669"/>
    <property type="project" value="TreeGrafter"/>
</dbReference>
<keyword evidence="3 7" id="KW-0812">Transmembrane</keyword>